<reference evidence="6" key="1">
    <citation type="submission" date="2024-07" db="EMBL/GenBank/DDBJ databases">
        <title>Genome Analysis of a Potential Novel Vibrio Species Secreting pH- and Thermo-stable Alginate Lyase and its Application in Producing Alginate Oligosaccharides.</title>
        <authorList>
            <person name="Huang H."/>
            <person name="Bao K."/>
        </authorList>
    </citation>
    <scope>NUCLEOTIDE SEQUENCE</scope>
    <source>
        <strain evidence="6">HB236076</strain>
    </source>
</reference>
<dbReference type="Pfam" id="PF25601">
    <property type="entry name" value="AAA_lid_14"/>
    <property type="match status" value="1"/>
</dbReference>
<keyword evidence="2" id="KW-0067">ATP-binding</keyword>
<dbReference type="CDD" id="cd00009">
    <property type="entry name" value="AAA"/>
    <property type="match status" value="1"/>
</dbReference>
<dbReference type="InterPro" id="IPR058031">
    <property type="entry name" value="AAA_lid_NorR"/>
</dbReference>
<name>A0AB39HHJ5_9VIBR</name>
<evidence type="ECO:0000259" key="5">
    <source>
        <dbReference type="PROSITE" id="PS50045"/>
    </source>
</evidence>
<dbReference type="Gene3D" id="1.10.8.60">
    <property type="match status" value="1"/>
</dbReference>
<sequence length="448" mass="50682">MKKLREAASIKILVVVGAKAPEWFEQLQSLGWTCHLCSDLRTAHSLIQDIGPCIAVVDLSRDTFSLNGVAHLVNAYQYVRWMALIRDQQMDMPSINQFIVHFCIDFFVVPIPSHHQLLATLGHQLGMVRLEQRVWQSQSIGVTQFTGQSSAITHLRQMIKRWSYSDVSVFIHGDVGVGKERLARAIHESSSRAHKPFSVVRCAALSDYSLETQVFGIGIEHDTLSVLEKSHGGTVLFYDFMSMSLEQQQNLLHVLQDGQVHSSVGLKSIDVRILVASSSAVDKAMAERGLLRALYDYVSILPITVPNLRERQADILPLVDDYITRFCQEYRLPKRVLDPQVEILLQNYAWPGNVRELINKIKRALLICDGDVIGLEHFDFNQQPQQSSTLKAIREKSECEALKRALENHDGQVMLVAKELKISRATMYRLLNKYNLLPDSGSESSPYF</sequence>
<evidence type="ECO:0000313" key="6">
    <source>
        <dbReference type="EMBL" id="XDK25761.1"/>
    </source>
</evidence>
<dbReference type="InterPro" id="IPR009057">
    <property type="entry name" value="Homeodomain-like_sf"/>
</dbReference>
<dbReference type="Gene3D" id="1.10.10.60">
    <property type="entry name" value="Homeodomain-like"/>
    <property type="match status" value="1"/>
</dbReference>
<organism evidence="6">
    <name type="scientific">Vibrio sp. HB236076</name>
    <dbReference type="NCBI Taxonomy" id="3232307"/>
    <lineage>
        <taxon>Bacteria</taxon>
        <taxon>Pseudomonadati</taxon>
        <taxon>Pseudomonadota</taxon>
        <taxon>Gammaproteobacteria</taxon>
        <taxon>Vibrionales</taxon>
        <taxon>Vibrionaceae</taxon>
        <taxon>Vibrio</taxon>
    </lineage>
</organism>
<dbReference type="GO" id="GO:0043565">
    <property type="term" value="F:sequence-specific DNA binding"/>
    <property type="evidence" value="ECO:0007669"/>
    <property type="project" value="InterPro"/>
</dbReference>
<dbReference type="InterPro" id="IPR025944">
    <property type="entry name" value="Sigma_54_int_dom_CS"/>
</dbReference>
<dbReference type="EMBL" id="CP162601">
    <property type="protein sequence ID" value="XDK25761.1"/>
    <property type="molecule type" value="Genomic_DNA"/>
</dbReference>
<dbReference type="Pfam" id="PF02954">
    <property type="entry name" value="HTH_8"/>
    <property type="match status" value="1"/>
</dbReference>
<dbReference type="PROSITE" id="PS00688">
    <property type="entry name" value="SIGMA54_INTERACT_3"/>
    <property type="match status" value="1"/>
</dbReference>
<protein>
    <submittedName>
        <fullName evidence="6">Sigma-54-dependent transcriptional regulator</fullName>
    </submittedName>
</protein>
<keyword evidence="3" id="KW-0805">Transcription regulation</keyword>
<dbReference type="SUPFAM" id="SSF52540">
    <property type="entry name" value="P-loop containing nucleoside triphosphate hydrolases"/>
    <property type="match status" value="1"/>
</dbReference>
<dbReference type="PANTHER" id="PTHR32071:SF120">
    <property type="entry name" value="TRANSCRIPTIONAL REGULATOR-RELATED"/>
    <property type="match status" value="1"/>
</dbReference>
<evidence type="ECO:0000256" key="4">
    <source>
        <dbReference type="ARBA" id="ARBA00023163"/>
    </source>
</evidence>
<dbReference type="RefSeq" id="WP_306101202.1">
    <property type="nucleotide sequence ID" value="NZ_CP162601.1"/>
</dbReference>
<dbReference type="InterPro" id="IPR045343">
    <property type="entry name" value="VpsR"/>
</dbReference>
<dbReference type="KEGG" id="vih:AB0763_03695"/>
<dbReference type="PROSITE" id="PS50045">
    <property type="entry name" value="SIGMA54_INTERACT_4"/>
    <property type="match status" value="1"/>
</dbReference>
<dbReference type="InterPro" id="IPR002197">
    <property type="entry name" value="HTH_Fis"/>
</dbReference>
<dbReference type="Gene3D" id="3.40.50.300">
    <property type="entry name" value="P-loop containing nucleotide triphosphate hydrolases"/>
    <property type="match status" value="1"/>
</dbReference>
<keyword evidence="1" id="KW-0547">Nucleotide-binding</keyword>
<dbReference type="InterPro" id="IPR002078">
    <property type="entry name" value="Sigma_54_int"/>
</dbReference>
<accession>A0AB39HHJ5</accession>
<dbReference type="InterPro" id="IPR027417">
    <property type="entry name" value="P-loop_NTPase"/>
</dbReference>
<dbReference type="Pfam" id="PF00158">
    <property type="entry name" value="Sigma54_activat"/>
    <property type="match status" value="1"/>
</dbReference>
<dbReference type="PANTHER" id="PTHR32071">
    <property type="entry name" value="TRANSCRIPTIONAL REGULATORY PROTEIN"/>
    <property type="match status" value="1"/>
</dbReference>
<evidence type="ECO:0000256" key="2">
    <source>
        <dbReference type="ARBA" id="ARBA00022840"/>
    </source>
</evidence>
<dbReference type="SUPFAM" id="SSF46689">
    <property type="entry name" value="Homeodomain-like"/>
    <property type="match status" value="1"/>
</dbReference>
<proteinExistence type="predicted"/>
<gene>
    <name evidence="6" type="ORF">AB0763_03695</name>
</gene>
<evidence type="ECO:0000256" key="3">
    <source>
        <dbReference type="ARBA" id="ARBA00023015"/>
    </source>
</evidence>
<dbReference type="GO" id="GO:0006355">
    <property type="term" value="P:regulation of DNA-templated transcription"/>
    <property type="evidence" value="ECO:0007669"/>
    <property type="project" value="InterPro"/>
</dbReference>
<dbReference type="AlphaFoldDB" id="A0AB39HHJ5"/>
<keyword evidence="4" id="KW-0804">Transcription</keyword>
<evidence type="ECO:0000256" key="1">
    <source>
        <dbReference type="ARBA" id="ARBA00022741"/>
    </source>
</evidence>
<dbReference type="Pfam" id="PF20161">
    <property type="entry name" value="VpsR"/>
    <property type="match status" value="1"/>
</dbReference>
<feature type="domain" description="Sigma-54 factor interaction" evidence="5">
    <location>
        <begin position="145"/>
        <end position="366"/>
    </location>
</feature>
<dbReference type="GO" id="GO:0005524">
    <property type="term" value="F:ATP binding"/>
    <property type="evidence" value="ECO:0007669"/>
    <property type="project" value="UniProtKB-KW"/>
</dbReference>